<dbReference type="GO" id="GO:0016747">
    <property type="term" value="F:acyltransferase activity, transferring groups other than amino-acyl groups"/>
    <property type="evidence" value="ECO:0007669"/>
    <property type="project" value="InterPro"/>
</dbReference>
<organism evidence="2 3">
    <name type="scientific">Candidatus Scatousia excrementigallinarum</name>
    <dbReference type="NCBI Taxonomy" id="2840935"/>
    <lineage>
        <taxon>Bacteria</taxon>
        <taxon>Candidatus Scatousia</taxon>
    </lineage>
</organism>
<evidence type="ECO:0000259" key="1">
    <source>
        <dbReference type="PROSITE" id="PS51186"/>
    </source>
</evidence>
<protein>
    <submittedName>
        <fullName evidence="2">GNAT family N-acetyltransferase</fullName>
    </submittedName>
</protein>
<feature type="domain" description="N-acetyltransferase" evidence="1">
    <location>
        <begin position="11"/>
        <end position="171"/>
    </location>
</feature>
<dbReference type="InterPro" id="IPR016181">
    <property type="entry name" value="Acyl_CoA_acyltransferase"/>
</dbReference>
<reference evidence="2" key="2">
    <citation type="journal article" date="2021" name="PeerJ">
        <title>Extensive microbial diversity within the chicken gut microbiome revealed by metagenomics and culture.</title>
        <authorList>
            <person name="Gilroy R."/>
            <person name="Ravi A."/>
            <person name="Getino M."/>
            <person name="Pursley I."/>
            <person name="Horton D.L."/>
            <person name="Alikhan N.F."/>
            <person name="Baker D."/>
            <person name="Gharbi K."/>
            <person name="Hall N."/>
            <person name="Watson M."/>
            <person name="Adriaenssens E.M."/>
            <person name="Foster-Nyarko E."/>
            <person name="Jarju S."/>
            <person name="Secka A."/>
            <person name="Antonio M."/>
            <person name="Oren A."/>
            <person name="Chaudhuri R.R."/>
            <person name="La Ragione R."/>
            <person name="Hildebrand F."/>
            <person name="Pallen M.J."/>
        </authorList>
    </citation>
    <scope>NUCLEOTIDE SEQUENCE</scope>
    <source>
        <strain evidence="2">6276</strain>
    </source>
</reference>
<evidence type="ECO:0000313" key="3">
    <source>
        <dbReference type="Proteomes" id="UP000823928"/>
    </source>
</evidence>
<dbReference type="Gene3D" id="3.40.630.30">
    <property type="match status" value="1"/>
</dbReference>
<dbReference type="EMBL" id="DVIU01000060">
    <property type="protein sequence ID" value="HIS35564.1"/>
    <property type="molecule type" value="Genomic_DNA"/>
</dbReference>
<sequence>MERYFLESERLYFRKMSMDDFDILSSMLQDSEVMYAWEYTFEDFDVKDWITKNLRLYEQINLGYFLLVEKSSGDVVGQAALMPDTINSKTYYEIGYILKRDCWGDGYATEAAKALLNFAKLNYPDNDYILEIRPENLNSVRVADRLCARIIGSFDKNVRGKVMKHLIYKLD</sequence>
<comment type="caution">
    <text evidence="2">The sequence shown here is derived from an EMBL/GenBank/DDBJ whole genome shotgun (WGS) entry which is preliminary data.</text>
</comment>
<dbReference type="SUPFAM" id="SSF55729">
    <property type="entry name" value="Acyl-CoA N-acyltransferases (Nat)"/>
    <property type="match status" value="1"/>
</dbReference>
<reference evidence="2" key="1">
    <citation type="submission" date="2020-10" db="EMBL/GenBank/DDBJ databases">
        <authorList>
            <person name="Gilroy R."/>
        </authorList>
    </citation>
    <scope>NUCLEOTIDE SEQUENCE</scope>
    <source>
        <strain evidence="2">6276</strain>
    </source>
</reference>
<accession>A0A9D1EXU1</accession>
<dbReference type="InterPro" id="IPR000182">
    <property type="entry name" value="GNAT_dom"/>
</dbReference>
<dbReference type="Pfam" id="PF13302">
    <property type="entry name" value="Acetyltransf_3"/>
    <property type="match status" value="1"/>
</dbReference>
<dbReference type="InterPro" id="IPR051531">
    <property type="entry name" value="N-acetyltransferase"/>
</dbReference>
<dbReference type="PANTHER" id="PTHR43792">
    <property type="entry name" value="GNAT FAMILY, PUTATIVE (AFU_ORTHOLOGUE AFUA_3G00765)-RELATED-RELATED"/>
    <property type="match status" value="1"/>
</dbReference>
<evidence type="ECO:0000313" key="2">
    <source>
        <dbReference type="EMBL" id="HIS35564.1"/>
    </source>
</evidence>
<dbReference type="PROSITE" id="PS51186">
    <property type="entry name" value="GNAT"/>
    <property type="match status" value="1"/>
</dbReference>
<dbReference type="Proteomes" id="UP000823928">
    <property type="component" value="Unassembled WGS sequence"/>
</dbReference>
<gene>
    <name evidence="2" type="ORF">IAC10_02885</name>
</gene>
<dbReference type="AlphaFoldDB" id="A0A9D1EXU1"/>
<proteinExistence type="predicted"/>
<dbReference type="PANTHER" id="PTHR43792:SF1">
    <property type="entry name" value="N-ACETYLTRANSFERASE DOMAIN-CONTAINING PROTEIN"/>
    <property type="match status" value="1"/>
</dbReference>
<name>A0A9D1EXU1_9BACT</name>